<dbReference type="InterPro" id="IPR007278">
    <property type="entry name" value="DUF397"/>
</dbReference>
<feature type="domain" description="DUF397" evidence="2">
    <location>
        <begin position="11"/>
        <end position="66"/>
    </location>
</feature>
<dbReference type="RefSeq" id="WP_377542971.1">
    <property type="nucleotide sequence ID" value="NZ_JBHSBN010000003.1"/>
</dbReference>
<feature type="region of interest" description="Disordered" evidence="1">
    <location>
        <begin position="1"/>
        <end position="29"/>
    </location>
</feature>
<evidence type="ECO:0000313" key="3">
    <source>
        <dbReference type="EMBL" id="MFC4105755.1"/>
    </source>
</evidence>
<name>A0ABV8KIG5_9ACTN</name>
<keyword evidence="4" id="KW-1185">Reference proteome</keyword>
<evidence type="ECO:0000259" key="2">
    <source>
        <dbReference type="Pfam" id="PF04149"/>
    </source>
</evidence>
<comment type="caution">
    <text evidence="3">The sequence shown here is derived from an EMBL/GenBank/DDBJ whole genome shotgun (WGS) entry which is preliminary data.</text>
</comment>
<feature type="compositionally biased region" description="Polar residues" evidence="1">
    <location>
        <begin position="18"/>
        <end position="29"/>
    </location>
</feature>
<dbReference type="EMBL" id="JBHSBN010000003">
    <property type="protein sequence ID" value="MFC4105755.1"/>
    <property type="molecule type" value="Genomic_DNA"/>
</dbReference>
<dbReference type="Pfam" id="PF04149">
    <property type="entry name" value="DUF397"/>
    <property type="match status" value="1"/>
</dbReference>
<evidence type="ECO:0000313" key="4">
    <source>
        <dbReference type="Proteomes" id="UP001595868"/>
    </source>
</evidence>
<protein>
    <submittedName>
        <fullName evidence="3">DUF397 domain-containing protein</fullName>
    </submittedName>
</protein>
<evidence type="ECO:0000256" key="1">
    <source>
        <dbReference type="SAM" id="MobiDB-lite"/>
    </source>
</evidence>
<reference evidence="4" key="1">
    <citation type="journal article" date="2019" name="Int. J. Syst. Evol. Microbiol.">
        <title>The Global Catalogue of Microorganisms (GCM) 10K type strain sequencing project: providing services to taxonomists for standard genome sequencing and annotation.</title>
        <authorList>
            <consortium name="The Broad Institute Genomics Platform"/>
            <consortium name="The Broad Institute Genome Sequencing Center for Infectious Disease"/>
            <person name="Wu L."/>
            <person name="Ma J."/>
        </authorList>
    </citation>
    <scope>NUCLEOTIDE SEQUENCE [LARGE SCALE GENOMIC DNA]</scope>
    <source>
        <strain evidence="4">2902at01</strain>
    </source>
</reference>
<organism evidence="3 4">
    <name type="scientific">Micromonospora zhanjiangensis</name>
    <dbReference type="NCBI Taxonomy" id="1522057"/>
    <lineage>
        <taxon>Bacteria</taxon>
        <taxon>Bacillati</taxon>
        <taxon>Actinomycetota</taxon>
        <taxon>Actinomycetes</taxon>
        <taxon>Micromonosporales</taxon>
        <taxon>Micromonosporaceae</taxon>
        <taxon>Micromonospora</taxon>
    </lineage>
</organism>
<sequence length="71" mass="7798">MFIHSDPRWSTWRKSSRSDGGQNCVQVGQPTDRSHVVPVCDSKAGPTGVVLTFRPDNWARFIAGVKDGQLG</sequence>
<accession>A0ABV8KIG5</accession>
<gene>
    <name evidence="3" type="ORF">ACFOX0_07385</name>
</gene>
<dbReference type="Proteomes" id="UP001595868">
    <property type="component" value="Unassembled WGS sequence"/>
</dbReference>
<proteinExistence type="predicted"/>